<dbReference type="AlphaFoldDB" id="A0A0N7MLV6"/>
<organism evidence="7 8">
    <name type="scientific">Lachancea quebecensis</name>
    <dbReference type="NCBI Taxonomy" id="1654605"/>
    <lineage>
        <taxon>Eukaryota</taxon>
        <taxon>Fungi</taxon>
        <taxon>Dikarya</taxon>
        <taxon>Ascomycota</taxon>
        <taxon>Saccharomycotina</taxon>
        <taxon>Saccharomycetes</taxon>
        <taxon>Saccharomycetales</taxon>
        <taxon>Saccharomycetaceae</taxon>
        <taxon>Lachancea</taxon>
    </lineage>
</organism>
<dbReference type="GO" id="GO:0016020">
    <property type="term" value="C:membrane"/>
    <property type="evidence" value="ECO:0007669"/>
    <property type="project" value="UniProtKB-SubCell"/>
</dbReference>
<protein>
    <submittedName>
        <fullName evidence="7">LAQU0S09e02894g1_1</fullName>
    </submittedName>
</protein>
<feature type="compositionally biased region" description="Basic residues" evidence="5">
    <location>
        <begin position="399"/>
        <end position="409"/>
    </location>
</feature>
<evidence type="ECO:0000256" key="5">
    <source>
        <dbReference type="SAM" id="MobiDB-lite"/>
    </source>
</evidence>
<evidence type="ECO:0000256" key="2">
    <source>
        <dbReference type="ARBA" id="ARBA00022692"/>
    </source>
</evidence>
<keyword evidence="8" id="KW-1185">Reference proteome</keyword>
<dbReference type="Pfam" id="PF07946">
    <property type="entry name" value="CCDC47"/>
    <property type="match status" value="1"/>
</dbReference>
<evidence type="ECO:0000313" key="8">
    <source>
        <dbReference type="Proteomes" id="UP000236544"/>
    </source>
</evidence>
<dbReference type="Proteomes" id="UP000236544">
    <property type="component" value="Unassembled WGS sequence"/>
</dbReference>
<keyword evidence="4 6" id="KW-0472">Membrane</keyword>
<feature type="compositionally biased region" description="Basic and acidic residues" evidence="5">
    <location>
        <begin position="363"/>
        <end position="373"/>
    </location>
</feature>
<accession>A0A0N7MLV6</accession>
<proteinExistence type="predicted"/>
<evidence type="ECO:0000256" key="3">
    <source>
        <dbReference type="ARBA" id="ARBA00022989"/>
    </source>
</evidence>
<keyword evidence="3 6" id="KW-1133">Transmembrane helix</keyword>
<dbReference type="PANTHER" id="PTHR12883:SF0">
    <property type="entry name" value="PAT COMPLEX SUBUNIT CCDC47"/>
    <property type="match status" value="1"/>
</dbReference>
<dbReference type="GO" id="GO:0005509">
    <property type="term" value="F:calcium ion binding"/>
    <property type="evidence" value="ECO:0007669"/>
    <property type="project" value="InterPro"/>
</dbReference>
<feature type="compositionally biased region" description="Basic and acidic residues" evidence="5">
    <location>
        <begin position="385"/>
        <end position="398"/>
    </location>
</feature>
<dbReference type="InterPro" id="IPR012879">
    <property type="entry name" value="CCDC47"/>
</dbReference>
<name>A0A0N7MLV6_9SACH</name>
<sequence length="409" mass="47111">MSILEPFLKLSNYANQLNAKYSALTIGELRALSLTERIRFYNWSFELWALVLLAAVYGAYVIGTRLNNRRATQLFNSLTDGFQAMSFAKVGFSTKAGEKKQYVAEQNNTWYTTFATGRSSIESITARAHLTARYNPLTLLMERVVGLFLPSLFEKDLGEFLEVSIVPNGIHVASPTADLPKEDTVTAILSRFKFIASIVNKSVMTKARDTNYFLSLTHTSESEKLPVEYVFMSESNQLNGFFEHYAGPEFKDLLAQCSRFLSFVSFTDLPEEKPITDKLWNLKQKPRCVIHCEFVTGAKDLGLLNQLITEIVKIFDLVTQDYAQNPTKAFLTNDMLKKASNLRSQELQKIVKVMKQVERELAQEKKQDLEREKRRQMRSKLSGQEQDKIDQKMKEKRERRMRNRQKVRM</sequence>
<evidence type="ECO:0000256" key="1">
    <source>
        <dbReference type="ARBA" id="ARBA00004167"/>
    </source>
</evidence>
<keyword evidence="2 6" id="KW-0812">Transmembrane</keyword>
<dbReference type="EMBL" id="LN890527">
    <property type="protein sequence ID" value="CUS23355.1"/>
    <property type="molecule type" value="Genomic_DNA"/>
</dbReference>
<evidence type="ECO:0000313" key="7">
    <source>
        <dbReference type="EMBL" id="CUS23355.1"/>
    </source>
</evidence>
<evidence type="ECO:0000256" key="4">
    <source>
        <dbReference type="ARBA" id="ARBA00023136"/>
    </source>
</evidence>
<evidence type="ECO:0000256" key="6">
    <source>
        <dbReference type="SAM" id="Phobius"/>
    </source>
</evidence>
<dbReference type="GO" id="GO:0032469">
    <property type="term" value="P:endoplasmic reticulum calcium ion homeostasis"/>
    <property type="evidence" value="ECO:0007669"/>
    <property type="project" value="InterPro"/>
</dbReference>
<reference evidence="8" key="1">
    <citation type="submission" date="2015-10" db="EMBL/GenBank/DDBJ databases">
        <authorList>
            <person name="Devillers H."/>
        </authorList>
    </citation>
    <scope>NUCLEOTIDE SEQUENCE [LARGE SCALE GENOMIC DNA]</scope>
</reference>
<feature type="transmembrane region" description="Helical" evidence="6">
    <location>
        <begin position="40"/>
        <end position="62"/>
    </location>
</feature>
<dbReference type="OrthoDB" id="10039147at2759"/>
<comment type="subcellular location">
    <subcellularLocation>
        <location evidence="1">Membrane</location>
        <topology evidence="1">Single-pass membrane protein</topology>
    </subcellularLocation>
</comment>
<gene>
    <name evidence="7" type="ORF">LAQU0_S09e02894g</name>
</gene>
<dbReference type="GO" id="GO:0005783">
    <property type="term" value="C:endoplasmic reticulum"/>
    <property type="evidence" value="ECO:0007669"/>
    <property type="project" value="InterPro"/>
</dbReference>
<feature type="region of interest" description="Disordered" evidence="5">
    <location>
        <begin position="363"/>
        <end position="409"/>
    </location>
</feature>
<dbReference type="PANTHER" id="PTHR12883">
    <property type="entry name" value="ADIPOCYTE-SPECIFIC PROTEIN 4-RELATED"/>
    <property type="match status" value="1"/>
</dbReference>